<dbReference type="EMBL" id="PGCI01000001">
    <property type="protein sequence ID" value="PLW52433.1"/>
    <property type="molecule type" value="Genomic_DNA"/>
</dbReference>
<dbReference type="Proteomes" id="UP000235392">
    <property type="component" value="Unassembled WGS sequence"/>
</dbReference>
<evidence type="ECO:0000313" key="1">
    <source>
        <dbReference type="EMBL" id="PLW52433.1"/>
    </source>
</evidence>
<organism evidence="1 2">
    <name type="scientific">Puccinia coronata f. sp. avenae</name>
    <dbReference type="NCBI Taxonomy" id="200324"/>
    <lineage>
        <taxon>Eukaryota</taxon>
        <taxon>Fungi</taxon>
        <taxon>Dikarya</taxon>
        <taxon>Basidiomycota</taxon>
        <taxon>Pucciniomycotina</taxon>
        <taxon>Pucciniomycetes</taxon>
        <taxon>Pucciniales</taxon>
        <taxon>Pucciniaceae</taxon>
        <taxon>Puccinia</taxon>
    </lineage>
</organism>
<evidence type="ECO:0000313" key="2">
    <source>
        <dbReference type="Proteomes" id="UP000235392"/>
    </source>
</evidence>
<dbReference type="AlphaFoldDB" id="A0A2N5VR10"/>
<protein>
    <submittedName>
        <fullName evidence="1">Uncharacterized protein</fullName>
    </submittedName>
</protein>
<proteinExistence type="predicted"/>
<reference evidence="1 2" key="1">
    <citation type="submission" date="2017-11" db="EMBL/GenBank/DDBJ databases">
        <title>De novo assembly and phasing of dikaryotic genomes from two isolates of Puccinia coronata f. sp. avenae, the causal agent of oat crown rust.</title>
        <authorList>
            <person name="Miller M.E."/>
            <person name="Zhang Y."/>
            <person name="Omidvar V."/>
            <person name="Sperschneider J."/>
            <person name="Schwessinger B."/>
            <person name="Raley C."/>
            <person name="Palmer J.M."/>
            <person name="Garnica D."/>
            <person name="Upadhyaya N."/>
            <person name="Rathjen J."/>
            <person name="Taylor J.M."/>
            <person name="Park R.F."/>
            <person name="Dodds P.N."/>
            <person name="Hirsch C.D."/>
            <person name="Kianian S.F."/>
            <person name="Figueroa M."/>
        </authorList>
    </citation>
    <scope>NUCLEOTIDE SEQUENCE [LARGE SCALE GENOMIC DNA]</scope>
    <source>
        <strain evidence="1">12SD80</strain>
    </source>
</reference>
<name>A0A2N5VR10_9BASI</name>
<sequence>MVSPTVNPPLYTLEACLHDRAAVCFAVGFYLSQVRERCTPQDWPVARSLESFADGTRRPCRTLSSPSPARSLRQLSDDLPRRTAYMDPPLQPCDLYADDCCVHSADLRQPFALVRKLQMAPSEISMPCCATGPIDILHSAAPILIIYMILQNNRLRITATGPHSIKTSVIQAVIEWYAFALAGRLGVPVFYLATFAAIWSPLLHPRHHSKRLRASPSTPTSVGSEQMAYEGIESAEAAKRASIANTLYTCPSALHRSSLVDSGTGPIETAEPVAECHTASGDTSSFKYGHIASVPT</sequence>
<accession>A0A2N5VR10</accession>
<comment type="caution">
    <text evidence="1">The sequence shown here is derived from an EMBL/GenBank/DDBJ whole genome shotgun (WGS) entry which is preliminary data.</text>
</comment>
<gene>
    <name evidence="1" type="ORF">PCASD_00081</name>
</gene>